<gene>
    <name evidence="11" type="primary">nhaA</name>
    <name evidence="13" type="ORF">J2S35_000409</name>
</gene>
<dbReference type="Pfam" id="PF06965">
    <property type="entry name" value="Na_H_antiport_1"/>
    <property type="match status" value="1"/>
</dbReference>
<dbReference type="GO" id="GO:0006885">
    <property type="term" value="P:regulation of pH"/>
    <property type="evidence" value="ECO:0007669"/>
    <property type="project" value="UniProtKB-UniRule"/>
</dbReference>
<accession>A0AAE3YG04</accession>
<keyword evidence="10 11" id="KW-0739">Sodium transport</keyword>
<feature type="transmembrane region" description="Helical" evidence="11">
    <location>
        <begin position="208"/>
        <end position="226"/>
    </location>
</feature>
<evidence type="ECO:0000256" key="11">
    <source>
        <dbReference type="HAMAP-Rule" id="MF_01844"/>
    </source>
</evidence>
<keyword evidence="9 11" id="KW-0472">Membrane</keyword>
<dbReference type="Gene3D" id="1.20.1530.10">
    <property type="entry name" value="Na+/H+ antiporter like domain"/>
    <property type="match status" value="1"/>
</dbReference>
<keyword evidence="6 11" id="KW-1133">Transmembrane helix</keyword>
<proteinExistence type="inferred from homology"/>
<dbReference type="GO" id="GO:0015385">
    <property type="term" value="F:sodium:proton antiporter activity"/>
    <property type="evidence" value="ECO:0007669"/>
    <property type="project" value="UniProtKB-UniRule"/>
</dbReference>
<keyword evidence="7 11" id="KW-0915">Sodium</keyword>
<feature type="transmembrane region" description="Helical" evidence="11">
    <location>
        <begin position="360"/>
        <end position="387"/>
    </location>
</feature>
<evidence type="ECO:0000256" key="1">
    <source>
        <dbReference type="ARBA" id="ARBA00004429"/>
    </source>
</evidence>
<name>A0AAE3YG04_9MICC</name>
<evidence type="ECO:0000256" key="10">
    <source>
        <dbReference type="ARBA" id="ARBA00023201"/>
    </source>
</evidence>
<evidence type="ECO:0000256" key="3">
    <source>
        <dbReference type="ARBA" id="ARBA00022449"/>
    </source>
</evidence>
<evidence type="ECO:0000313" key="13">
    <source>
        <dbReference type="EMBL" id="MDR6891469.1"/>
    </source>
</evidence>
<dbReference type="GO" id="GO:0005886">
    <property type="term" value="C:plasma membrane"/>
    <property type="evidence" value="ECO:0007669"/>
    <property type="project" value="UniProtKB-SubCell"/>
</dbReference>
<feature type="region of interest" description="Disordered" evidence="12">
    <location>
        <begin position="1"/>
        <end position="28"/>
    </location>
</feature>
<evidence type="ECO:0000256" key="4">
    <source>
        <dbReference type="ARBA" id="ARBA00022475"/>
    </source>
</evidence>
<dbReference type="InterPro" id="IPR004670">
    <property type="entry name" value="NhaA"/>
</dbReference>
<evidence type="ECO:0000256" key="9">
    <source>
        <dbReference type="ARBA" id="ARBA00023136"/>
    </source>
</evidence>
<reference evidence="13" key="1">
    <citation type="submission" date="2023-07" db="EMBL/GenBank/DDBJ databases">
        <title>Sequencing the genomes of 1000 actinobacteria strains.</title>
        <authorList>
            <person name="Klenk H.-P."/>
        </authorList>
    </citation>
    <scope>NUCLEOTIDE SEQUENCE</scope>
    <source>
        <strain evidence="13">DSM 13988</strain>
    </source>
</reference>
<organism evidence="13 14">
    <name type="scientific">Falsarthrobacter nasiphocae</name>
    <dbReference type="NCBI Taxonomy" id="189863"/>
    <lineage>
        <taxon>Bacteria</taxon>
        <taxon>Bacillati</taxon>
        <taxon>Actinomycetota</taxon>
        <taxon>Actinomycetes</taxon>
        <taxon>Micrococcales</taxon>
        <taxon>Micrococcaceae</taxon>
        <taxon>Falsarthrobacter</taxon>
    </lineage>
</organism>
<comment type="function">
    <text evidence="11">Na(+)/H(+) antiporter that extrudes sodium in exchange for external protons.</text>
</comment>
<dbReference type="PANTHER" id="PTHR30341:SF0">
    <property type="entry name" value="NA(+)_H(+) ANTIPORTER NHAA"/>
    <property type="match status" value="1"/>
</dbReference>
<feature type="transmembrane region" description="Helical" evidence="11">
    <location>
        <begin position="42"/>
        <end position="59"/>
    </location>
</feature>
<feature type="transmembrane region" description="Helical" evidence="11">
    <location>
        <begin position="238"/>
        <end position="254"/>
    </location>
</feature>
<dbReference type="EMBL" id="JAVDUI010000001">
    <property type="protein sequence ID" value="MDR6891469.1"/>
    <property type="molecule type" value="Genomic_DNA"/>
</dbReference>
<dbReference type="RefSeq" id="WP_309849297.1">
    <property type="nucleotide sequence ID" value="NZ_BAAAIU010000024.1"/>
</dbReference>
<dbReference type="AlphaFoldDB" id="A0AAE3YG04"/>
<feature type="transmembrane region" description="Helical" evidence="11">
    <location>
        <begin position="79"/>
        <end position="101"/>
    </location>
</feature>
<sequence length="435" mass="45411">MNTPTPHSSPAPEAADSERPVVFGPGSPAETRRIGDLLRAETTSGVLLIVAAVIAVIWANSPWAESYTALRDYRFGPEALHLNLTVGHWTADGLLAIFFFLVGLELKREIVAGDLRSPSKALVPVAAAAGGVIVPALVYLAVNSGNPAGLRGWAIPTATDIAFAVAVLAIVGKGLPNPLRIFLLTLAVVDDLIAIVIIAVAYTSEIHWGPLLFALLPIGVFAFLVHRRPDLFGRQRRWAWVMLLPLAVVAWALVHASGIHATIAGVVLGLIVPVSGRFGVELAEILEHRFRPLSVGFAVPLFALFSAGVTVGGLEGLAKAATDPVALGIVLALVVGKPVGIVGTTWAVTRFTSASLDRSVRWADVVGIGGLAGIGFTVSLLVTELSFAPTVAAHDDAKVAVLAASTIAALVFGAFLAARSRWHTRRAESDDAAGA</sequence>
<evidence type="ECO:0000256" key="5">
    <source>
        <dbReference type="ARBA" id="ARBA00022692"/>
    </source>
</evidence>
<feature type="transmembrane region" description="Helical" evidence="11">
    <location>
        <begin position="179"/>
        <end position="202"/>
    </location>
</feature>
<evidence type="ECO:0000256" key="2">
    <source>
        <dbReference type="ARBA" id="ARBA00022448"/>
    </source>
</evidence>
<protein>
    <recommendedName>
        <fullName evidence="11">Na(+)/H(+) antiporter NhaA</fullName>
    </recommendedName>
    <alternativeName>
        <fullName evidence="11">Sodium/proton antiporter NhaA</fullName>
    </alternativeName>
</protein>
<feature type="transmembrane region" description="Helical" evidence="11">
    <location>
        <begin position="292"/>
        <end position="314"/>
    </location>
</feature>
<comment type="catalytic activity">
    <reaction evidence="11">
        <text>Na(+)(in) + 2 H(+)(out) = Na(+)(out) + 2 H(+)(in)</text>
        <dbReference type="Rhea" id="RHEA:29251"/>
        <dbReference type="ChEBI" id="CHEBI:15378"/>
        <dbReference type="ChEBI" id="CHEBI:29101"/>
    </reaction>
</comment>
<evidence type="ECO:0000256" key="6">
    <source>
        <dbReference type="ARBA" id="ARBA00022989"/>
    </source>
</evidence>
<feature type="transmembrane region" description="Helical" evidence="11">
    <location>
        <begin position="326"/>
        <end position="348"/>
    </location>
</feature>
<comment type="subcellular location">
    <subcellularLocation>
        <location evidence="1">Cell inner membrane</location>
        <topology evidence="1">Multi-pass membrane protein</topology>
    </subcellularLocation>
    <subcellularLocation>
        <location evidence="11">Cell membrane</location>
        <topology evidence="11">Multi-pass membrane protein</topology>
    </subcellularLocation>
</comment>
<dbReference type="PANTHER" id="PTHR30341">
    <property type="entry name" value="SODIUM ION/PROTON ANTIPORTER NHAA-RELATED"/>
    <property type="match status" value="1"/>
</dbReference>
<keyword evidence="2 11" id="KW-0813">Transport</keyword>
<dbReference type="NCBIfam" id="TIGR00773">
    <property type="entry name" value="NhaA"/>
    <property type="match status" value="1"/>
</dbReference>
<keyword evidence="8 11" id="KW-0406">Ion transport</keyword>
<feature type="transmembrane region" description="Helical" evidence="11">
    <location>
        <begin position="153"/>
        <end position="172"/>
    </location>
</feature>
<dbReference type="Proteomes" id="UP001247307">
    <property type="component" value="Unassembled WGS sequence"/>
</dbReference>
<evidence type="ECO:0000256" key="12">
    <source>
        <dbReference type="SAM" id="MobiDB-lite"/>
    </source>
</evidence>
<evidence type="ECO:0000256" key="8">
    <source>
        <dbReference type="ARBA" id="ARBA00023065"/>
    </source>
</evidence>
<dbReference type="HAMAP" id="MF_01844">
    <property type="entry name" value="NhaA"/>
    <property type="match status" value="1"/>
</dbReference>
<keyword evidence="3 11" id="KW-0050">Antiport</keyword>
<keyword evidence="5 11" id="KW-0812">Transmembrane</keyword>
<feature type="transmembrane region" description="Helical" evidence="11">
    <location>
        <begin position="121"/>
        <end position="141"/>
    </location>
</feature>
<evidence type="ECO:0000256" key="7">
    <source>
        <dbReference type="ARBA" id="ARBA00023053"/>
    </source>
</evidence>
<keyword evidence="14" id="KW-1185">Reference proteome</keyword>
<comment type="similarity">
    <text evidence="11">Belongs to the NhaA Na(+)/H(+) (TC 2.A.33) antiporter family.</text>
</comment>
<feature type="transmembrane region" description="Helical" evidence="11">
    <location>
        <begin position="260"/>
        <end position="280"/>
    </location>
</feature>
<keyword evidence="4 11" id="KW-1003">Cell membrane</keyword>
<feature type="transmembrane region" description="Helical" evidence="11">
    <location>
        <begin position="399"/>
        <end position="418"/>
    </location>
</feature>
<evidence type="ECO:0000313" key="14">
    <source>
        <dbReference type="Proteomes" id="UP001247307"/>
    </source>
</evidence>
<dbReference type="InterPro" id="IPR023171">
    <property type="entry name" value="Na/H_antiporter_dom_sf"/>
</dbReference>
<comment type="caution">
    <text evidence="13">The sequence shown here is derived from an EMBL/GenBank/DDBJ whole genome shotgun (WGS) entry which is preliminary data.</text>
</comment>